<keyword evidence="2" id="KW-0547">Nucleotide-binding</keyword>
<dbReference type="Proteomes" id="UP000593567">
    <property type="component" value="Unassembled WGS sequence"/>
</dbReference>
<evidence type="ECO:0000313" key="6">
    <source>
        <dbReference type="Proteomes" id="UP000593567"/>
    </source>
</evidence>
<evidence type="ECO:0000313" key="5">
    <source>
        <dbReference type="EMBL" id="KAF6026859.1"/>
    </source>
</evidence>
<accession>A0A7J7JKI3</accession>
<feature type="compositionally biased region" description="Acidic residues" evidence="4">
    <location>
        <begin position="212"/>
        <end position="229"/>
    </location>
</feature>
<reference evidence="5" key="1">
    <citation type="submission" date="2020-06" db="EMBL/GenBank/DDBJ databases">
        <title>Draft genome of Bugula neritina, a colonial animal packing powerful symbionts and potential medicines.</title>
        <authorList>
            <person name="Rayko M."/>
        </authorList>
    </citation>
    <scope>NUCLEOTIDE SEQUENCE [LARGE SCALE GENOMIC DNA]</scope>
    <source>
        <strain evidence="5">Kwan_BN1</strain>
    </source>
</reference>
<dbReference type="SUPFAM" id="SSF52540">
    <property type="entry name" value="P-loop containing nucleoside triphosphate hydrolases"/>
    <property type="match status" value="1"/>
</dbReference>
<gene>
    <name evidence="5" type="ORF">EB796_014843</name>
</gene>
<dbReference type="InterPro" id="IPR027417">
    <property type="entry name" value="P-loop_NTPase"/>
</dbReference>
<dbReference type="AlphaFoldDB" id="A0A7J7JKI3"/>
<protein>
    <submittedName>
        <fullName evidence="5">AK9</fullName>
    </submittedName>
</protein>
<evidence type="ECO:0000256" key="3">
    <source>
        <dbReference type="ARBA" id="ARBA00022777"/>
    </source>
</evidence>
<keyword evidence="3" id="KW-0418">Kinase</keyword>
<name>A0A7J7JKI3_BUGNE</name>
<evidence type="ECO:0000256" key="1">
    <source>
        <dbReference type="ARBA" id="ARBA00022679"/>
    </source>
</evidence>
<proteinExistence type="predicted"/>
<sequence>METAEPGNKPLQFGQGKDLVSHSMDLETLLKQSEKTDCYDDDITELKFLLSNPTCFLVLGKPGSGKTAIARKISQNWHCELVNPTELVLQNMEMGTDIGNKCREMLHRGEAVPEEMVAKMIEDKINSPEVAHHGYVLDGLPSLNEDYMTIKDQLEHIKNFNLKPDFIVHVKIPDSDLERRRIGQRVDPLTGEIYTIEVYNPDKPEPKPKQETDEEEEEEEEAEEEEEEVTPVASHYLINLFKFTNWKIFVDI</sequence>
<keyword evidence="1" id="KW-0808">Transferase</keyword>
<comment type="caution">
    <text evidence="5">The sequence shown here is derived from an EMBL/GenBank/DDBJ whole genome shotgun (WGS) entry which is preliminary data.</text>
</comment>
<organism evidence="5 6">
    <name type="scientific">Bugula neritina</name>
    <name type="common">Brown bryozoan</name>
    <name type="synonym">Sertularia neritina</name>
    <dbReference type="NCBI Taxonomy" id="10212"/>
    <lineage>
        <taxon>Eukaryota</taxon>
        <taxon>Metazoa</taxon>
        <taxon>Spiralia</taxon>
        <taxon>Lophotrochozoa</taxon>
        <taxon>Bryozoa</taxon>
        <taxon>Gymnolaemata</taxon>
        <taxon>Cheilostomatida</taxon>
        <taxon>Flustrina</taxon>
        <taxon>Buguloidea</taxon>
        <taxon>Bugulidae</taxon>
        <taxon>Bugula</taxon>
    </lineage>
</organism>
<dbReference type="OrthoDB" id="439792at2759"/>
<dbReference type="Pfam" id="PF00406">
    <property type="entry name" value="ADK"/>
    <property type="match status" value="1"/>
</dbReference>
<dbReference type="EMBL" id="VXIV02002196">
    <property type="protein sequence ID" value="KAF6026859.1"/>
    <property type="molecule type" value="Genomic_DNA"/>
</dbReference>
<dbReference type="GO" id="GO:0019205">
    <property type="term" value="F:nucleobase-containing compound kinase activity"/>
    <property type="evidence" value="ECO:0007669"/>
    <property type="project" value="InterPro"/>
</dbReference>
<dbReference type="PANTHER" id="PTHR23359">
    <property type="entry name" value="NUCLEOTIDE KINASE"/>
    <property type="match status" value="1"/>
</dbReference>
<dbReference type="Gene3D" id="3.40.50.300">
    <property type="entry name" value="P-loop containing nucleotide triphosphate hydrolases"/>
    <property type="match status" value="1"/>
</dbReference>
<dbReference type="GO" id="GO:0005524">
    <property type="term" value="F:ATP binding"/>
    <property type="evidence" value="ECO:0007669"/>
    <property type="project" value="InterPro"/>
</dbReference>
<feature type="compositionally biased region" description="Basic and acidic residues" evidence="4">
    <location>
        <begin position="200"/>
        <end position="211"/>
    </location>
</feature>
<dbReference type="GO" id="GO:0006139">
    <property type="term" value="P:nucleobase-containing compound metabolic process"/>
    <property type="evidence" value="ECO:0007669"/>
    <property type="project" value="InterPro"/>
</dbReference>
<evidence type="ECO:0000256" key="2">
    <source>
        <dbReference type="ARBA" id="ARBA00022741"/>
    </source>
</evidence>
<feature type="region of interest" description="Disordered" evidence="4">
    <location>
        <begin position="199"/>
        <end position="231"/>
    </location>
</feature>
<keyword evidence="6" id="KW-1185">Reference proteome</keyword>
<dbReference type="InterPro" id="IPR000850">
    <property type="entry name" value="Adenylat/UMP-CMP_kin"/>
</dbReference>
<evidence type="ECO:0000256" key="4">
    <source>
        <dbReference type="SAM" id="MobiDB-lite"/>
    </source>
</evidence>